<gene>
    <name evidence="1" type="ORF">Amon02_000224200</name>
</gene>
<evidence type="ECO:0000313" key="2">
    <source>
        <dbReference type="Proteomes" id="UP001165064"/>
    </source>
</evidence>
<name>A0ACB5SXH7_AMBMO</name>
<protein>
    <submittedName>
        <fullName evidence="1">Unnamed protein product</fullName>
    </submittedName>
</protein>
<accession>A0ACB5SXH7</accession>
<sequence length="655" mass="76698">MLQVSNFALTVVAQLTLELQCVVLKLIILSYLTENTDDWELIDEYYDFDMLFNRHFDTRLLKRPLHCLYELCGCDEILDSILTQVIQELVFDSTITDSPIFKSFVDYIISKSVKIHVISTRQIAGSVNDETRFFDQGCLKFEAYYRLSMRIENPNYMCHVTSLTCDPMFLDHLRKGIMFQDMVSLTEMRILMDFDRYNGISDSMRVLDAHPEWLQEIAGMKIRKILEIRLSYEGYYDLDDYDDFIGDFIDLFEGFKIEIDPRSSTCPSLNYFKDLVDRNMNHSWFFRIPLTDQHHKEIKTNYSPIDHFIQSITLSNPSIEVILLYSICETEQSIHFKGMSSLKELTLRNGSISLNFLNRLPETLHKLTIWCVNLAESSRDDVNLPTHLQNLVIRAYEDGLSIFEIGNSNELVNLREVSICLKYSTYTDEQLRPFIHSLPTSVNRLNLQIGKAGIDDGDYSGLRLNELHCMKYSSFESWDCNLSWLPPSIHLKVGDFSFDLEGQFPKMLKSLDIQVEFPFDDYGFPEFWKDYISPIENLHSLKCRVVLLNYLDFRGLEFPKHLHTIELVMEYGNVGFSFDYIPSSLRSFCFIIQKVGYERPTEVYSGEFLRARKYKQKAGGDSFHDRKKLNQVFYASAPYFFKWKLEGEQHFTSNF</sequence>
<dbReference type="EMBL" id="BSXS01001259">
    <property type="protein sequence ID" value="GME75622.1"/>
    <property type="molecule type" value="Genomic_DNA"/>
</dbReference>
<dbReference type="Proteomes" id="UP001165064">
    <property type="component" value="Unassembled WGS sequence"/>
</dbReference>
<comment type="caution">
    <text evidence="1">The sequence shown here is derived from an EMBL/GenBank/DDBJ whole genome shotgun (WGS) entry which is preliminary data.</text>
</comment>
<organism evidence="1 2">
    <name type="scientific">Ambrosiozyma monospora</name>
    <name type="common">Yeast</name>
    <name type="synonym">Endomycopsis monosporus</name>
    <dbReference type="NCBI Taxonomy" id="43982"/>
    <lineage>
        <taxon>Eukaryota</taxon>
        <taxon>Fungi</taxon>
        <taxon>Dikarya</taxon>
        <taxon>Ascomycota</taxon>
        <taxon>Saccharomycotina</taxon>
        <taxon>Pichiomycetes</taxon>
        <taxon>Pichiales</taxon>
        <taxon>Pichiaceae</taxon>
        <taxon>Ambrosiozyma</taxon>
    </lineage>
</organism>
<keyword evidence="2" id="KW-1185">Reference proteome</keyword>
<proteinExistence type="predicted"/>
<evidence type="ECO:0000313" key="1">
    <source>
        <dbReference type="EMBL" id="GME75622.1"/>
    </source>
</evidence>
<reference evidence="1" key="1">
    <citation type="submission" date="2023-04" db="EMBL/GenBank/DDBJ databases">
        <title>Ambrosiozyma monospora NBRC 10751.</title>
        <authorList>
            <person name="Ichikawa N."/>
            <person name="Sato H."/>
            <person name="Tonouchi N."/>
        </authorList>
    </citation>
    <scope>NUCLEOTIDE SEQUENCE</scope>
    <source>
        <strain evidence="1">NBRC 10751</strain>
    </source>
</reference>